<evidence type="ECO:0000313" key="2">
    <source>
        <dbReference type="Proteomes" id="UP000281112"/>
    </source>
</evidence>
<dbReference type="RefSeq" id="WP_124935516.1">
    <property type="nucleotide sequence ID" value="NZ_RJVQ01000001.1"/>
</dbReference>
<keyword evidence="2" id="KW-1185">Reference proteome</keyword>
<accession>A0A3N9U9H1</accession>
<protein>
    <submittedName>
        <fullName evidence="1">Uncharacterized protein</fullName>
    </submittedName>
</protein>
<dbReference type="Proteomes" id="UP000281112">
    <property type="component" value="Unassembled WGS sequence"/>
</dbReference>
<comment type="caution">
    <text evidence="1">The sequence shown here is derived from an EMBL/GenBank/DDBJ whole genome shotgun (WGS) entry which is preliminary data.</text>
</comment>
<reference evidence="1 2" key="1">
    <citation type="submission" date="2018-11" db="EMBL/GenBank/DDBJ databases">
        <title>Vibrio LJC006 sp. nov., isolated from seawater during the bloom of the enteromorpha.</title>
        <authorList>
            <person name="Liang J."/>
        </authorList>
    </citation>
    <scope>NUCLEOTIDE SEQUENCE [LARGE SCALE GENOMIC DNA]</scope>
    <source>
        <strain evidence="1 2">LJC006</strain>
    </source>
</reference>
<dbReference type="EMBL" id="RJVQ01000001">
    <property type="protein sequence ID" value="RQW64866.1"/>
    <property type="molecule type" value="Genomic_DNA"/>
</dbReference>
<proteinExistence type="predicted"/>
<name>A0A3N9U9H1_9VIBR</name>
<dbReference type="AlphaFoldDB" id="A0A3N9U9H1"/>
<organism evidence="1 2">
    <name type="scientific">Vibrio viridaestus</name>
    <dbReference type="NCBI Taxonomy" id="2487322"/>
    <lineage>
        <taxon>Bacteria</taxon>
        <taxon>Pseudomonadati</taxon>
        <taxon>Pseudomonadota</taxon>
        <taxon>Gammaproteobacteria</taxon>
        <taxon>Vibrionales</taxon>
        <taxon>Vibrionaceae</taxon>
        <taxon>Vibrio</taxon>
    </lineage>
</organism>
<gene>
    <name evidence="1" type="ORF">EES38_02170</name>
</gene>
<evidence type="ECO:0000313" key="1">
    <source>
        <dbReference type="EMBL" id="RQW64866.1"/>
    </source>
</evidence>
<sequence length="67" mass="8077">MKLPALHIHIQESSSQPDKRHWPASMTFPKYQYDIIFRPYNTIIRNNTRFFVLPIQWETVKPVISLH</sequence>